<evidence type="ECO:0000313" key="1">
    <source>
        <dbReference type="EMBL" id="PWN25686.1"/>
    </source>
</evidence>
<dbReference type="RefSeq" id="XP_025360298.1">
    <property type="nucleotide sequence ID" value="XM_025509800.1"/>
</dbReference>
<proteinExistence type="predicted"/>
<keyword evidence="2" id="KW-1185">Reference proteome</keyword>
<gene>
    <name evidence="1" type="ORF">BDZ90DRAFT_71464</name>
</gene>
<organism evidence="1 2">
    <name type="scientific">Jaminaea rosea</name>
    <dbReference type="NCBI Taxonomy" id="1569628"/>
    <lineage>
        <taxon>Eukaryota</taxon>
        <taxon>Fungi</taxon>
        <taxon>Dikarya</taxon>
        <taxon>Basidiomycota</taxon>
        <taxon>Ustilaginomycotina</taxon>
        <taxon>Exobasidiomycetes</taxon>
        <taxon>Microstromatales</taxon>
        <taxon>Microstromatales incertae sedis</taxon>
        <taxon>Jaminaea</taxon>
    </lineage>
</organism>
<name>A0A316UK90_9BASI</name>
<dbReference type="Proteomes" id="UP000245884">
    <property type="component" value="Unassembled WGS sequence"/>
</dbReference>
<dbReference type="GeneID" id="37031623"/>
<protein>
    <submittedName>
        <fullName evidence="1">Uncharacterized protein</fullName>
    </submittedName>
</protein>
<accession>A0A316UK90</accession>
<sequence>MRRLLRLSTTSRPSLRPFSLPLSRPSLPSCQRSLPLSLLSMLSSLQQHRLALPSAGACNCTASMHLWALE</sequence>
<dbReference type="EMBL" id="KZ819675">
    <property type="protein sequence ID" value="PWN25686.1"/>
    <property type="molecule type" value="Genomic_DNA"/>
</dbReference>
<reference evidence="1 2" key="1">
    <citation type="journal article" date="2018" name="Mol. Biol. Evol.">
        <title>Broad Genomic Sampling Reveals a Smut Pathogenic Ancestry of the Fungal Clade Ustilaginomycotina.</title>
        <authorList>
            <person name="Kijpornyongpan T."/>
            <person name="Mondo S.J."/>
            <person name="Barry K."/>
            <person name="Sandor L."/>
            <person name="Lee J."/>
            <person name="Lipzen A."/>
            <person name="Pangilinan J."/>
            <person name="LaButti K."/>
            <person name="Hainaut M."/>
            <person name="Henrissat B."/>
            <person name="Grigoriev I.V."/>
            <person name="Spatafora J.W."/>
            <person name="Aime M.C."/>
        </authorList>
    </citation>
    <scope>NUCLEOTIDE SEQUENCE [LARGE SCALE GENOMIC DNA]</scope>
    <source>
        <strain evidence="1 2">MCA 5214</strain>
    </source>
</reference>
<dbReference type="AlphaFoldDB" id="A0A316UK90"/>
<evidence type="ECO:0000313" key="2">
    <source>
        <dbReference type="Proteomes" id="UP000245884"/>
    </source>
</evidence>